<organism evidence="1 2">
    <name type="scientific">Trifolium medium</name>
    <dbReference type="NCBI Taxonomy" id="97028"/>
    <lineage>
        <taxon>Eukaryota</taxon>
        <taxon>Viridiplantae</taxon>
        <taxon>Streptophyta</taxon>
        <taxon>Embryophyta</taxon>
        <taxon>Tracheophyta</taxon>
        <taxon>Spermatophyta</taxon>
        <taxon>Magnoliopsida</taxon>
        <taxon>eudicotyledons</taxon>
        <taxon>Gunneridae</taxon>
        <taxon>Pentapetalae</taxon>
        <taxon>rosids</taxon>
        <taxon>fabids</taxon>
        <taxon>Fabales</taxon>
        <taxon>Fabaceae</taxon>
        <taxon>Papilionoideae</taxon>
        <taxon>50 kb inversion clade</taxon>
        <taxon>NPAAA clade</taxon>
        <taxon>Hologalegina</taxon>
        <taxon>IRL clade</taxon>
        <taxon>Trifolieae</taxon>
        <taxon>Trifolium</taxon>
    </lineage>
</organism>
<proteinExistence type="predicted"/>
<dbReference type="Proteomes" id="UP000265520">
    <property type="component" value="Unassembled WGS sequence"/>
</dbReference>
<comment type="caution">
    <text evidence="1">The sequence shown here is derived from an EMBL/GenBank/DDBJ whole genome shotgun (WGS) entry which is preliminary data.</text>
</comment>
<reference evidence="1 2" key="1">
    <citation type="journal article" date="2018" name="Front. Plant Sci.">
        <title>Red Clover (Trifolium pratense) and Zigzag Clover (T. medium) - A Picture of Genomic Similarities and Differences.</title>
        <authorList>
            <person name="Dluhosova J."/>
            <person name="Istvanek J."/>
            <person name="Nedelnik J."/>
            <person name="Repkova J."/>
        </authorList>
    </citation>
    <scope>NUCLEOTIDE SEQUENCE [LARGE SCALE GENOMIC DNA]</scope>
    <source>
        <strain evidence="2">cv. 10/8</strain>
        <tissue evidence="1">Leaf</tissue>
    </source>
</reference>
<evidence type="ECO:0000313" key="2">
    <source>
        <dbReference type="Proteomes" id="UP000265520"/>
    </source>
</evidence>
<dbReference type="CDD" id="cd02947">
    <property type="entry name" value="TRX_family"/>
    <property type="match status" value="1"/>
</dbReference>
<protein>
    <recommendedName>
        <fullName evidence="3">Thioredoxin domain-containing protein</fullName>
    </recommendedName>
</protein>
<dbReference type="Gene3D" id="3.40.30.10">
    <property type="entry name" value="Glutaredoxin"/>
    <property type="match status" value="1"/>
</dbReference>
<dbReference type="InterPro" id="IPR036249">
    <property type="entry name" value="Thioredoxin-like_sf"/>
</dbReference>
<keyword evidence="2" id="KW-1185">Reference proteome</keyword>
<accession>A0A392M9P7</accession>
<evidence type="ECO:0000313" key="1">
    <source>
        <dbReference type="EMBL" id="MCH83825.1"/>
    </source>
</evidence>
<dbReference type="SUPFAM" id="SSF52833">
    <property type="entry name" value="Thioredoxin-like"/>
    <property type="match status" value="1"/>
</dbReference>
<evidence type="ECO:0008006" key="3">
    <source>
        <dbReference type="Google" id="ProtNLM"/>
    </source>
</evidence>
<dbReference type="EMBL" id="LXQA010005818">
    <property type="protein sequence ID" value="MCH83825.1"/>
    <property type="molecule type" value="Genomic_DNA"/>
</dbReference>
<feature type="non-terminal residue" evidence="1">
    <location>
        <position position="1"/>
    </location>
</feature>
<gene>
    <name evidence="1" type="ORF">A2U01_0004651</name>
</gene>
<dbReference type="AlphaFoldDB" id="A0A392M9P7"/>
<sequence length="140" mass="15860">TAAVGAAGQYESPHVKRFHSSESWQLHFKELKESRHLDVAKELNVQHMPTFVLLKKGKEVDKITKLAFVCYTQLLSGGVRKFVLSAILAVKKWKSKGSNGEEKDYVPEKQERRWLRWLTTVKTTVSGSWPGSKALIPLVV</sequence>
<name>A0A392M9P7_9FABA</name>